<dbReference type="PANTHER" id="PTHR19229">
    <property type="entry name" value="ATP-BINDING CASSETTE TRANSPORTER SUBFAMILY A ABCA"/>
    <property type="match status" value="1"/>
</dbReference>
<accession>A0A168CIE5</accession>
<sequence length="1591" mass="174769">MISFLQQLIALIRKNILLTIVRRPIGFVLSTYVFPLAVLGLLLSLQPLESNPVATGISDALPVSPLVESVTKRLVIVRFPDLGTDVDTVIESFTRPLDKGRVLIQADERNASLTCLPSPGGISDCNAIVIFKDSPLTLTKAHLANQTRTNHTWTYTIQGEPARSNRVVQYKPRKSDQDDLYLPLQLAINNAITNSTVVPDTVVFAPKVFAERVETESGKKAITVGKLWVFALTVSHFSIIYRLSGFVSADRESGMAQLIDSMGGTMAIANRVLSWLITIDLVALPSYIVMGVLYKTMLFVDSSVALLVGWQILLGFAINSATLFASAFFSTSRTSAPLIVFFFFALSFGAYADTLQSWPHPMQAVVTVLSFFFPSSNSVYFTQQLCLWQVAGLPADISKFPREFFPLFSSSYNVGQGSMLLFLAVNILMYALGAVAVEKTLHGIHFRKRKFRSGEAAGAGGTVVRVDGLRKQFVPSLLSQIFCCFCFCRRKRTVKAVNDISFEAQKGQIMCLVGPNGSGKTTTLHMISGFISPSRGSVSLGCTPAQVGVCPQRDTLWAELTVQEHLTLWNGIKSGRRTSQELDFLIDQCDLGLKRKFKAKELSGGQKRKLQLACMFVGDSSVCLIDECTSGLDPLSRRAIWEILLQHRAKRSIIFTTHFLDEVDILADHIVLLAGGQIKCEGPPAQLKSKHGNGYQVLVPPGAANPGHKYPVAQSQDRDIYTVPDSKEASRVLSMYLRTGIRDVAIAGPQFEDVFLNLLQDDAALKQANEAANIDQSFRMTQAIITPPWTQFWVLYRKRWTVFTRFWSPYLFAVVVPVIIALLADSMLKEYKAPACDAQEDSRFSMGEAPQLRWNDTCPRSGITCDQLSVSPSQANATLFRLLQNGFQAVSNISVQAYSKFVDVQGSRDDLLRHITQNLTAAGYGGIHTGGTPDKPLIAYKATFSGQTGSALLDVWSQMQSGLEINSSQELMPKSRKQNGDNGIAFLLLITLIMSVFPSVFVLYPAVEKSRKVRALQYANGVRRMPMWAAYAAFDLLWVVLTCFAVWGIGCVKLQVDGAGLLLPILVLYGVAATLLGYIVGHFTSGPLKAFLASCMIALASWTTLAIAVFADDSPGHLMGIAFGADLFLPIGNVFRAILVAFNLQNAACADGKLVSTGSFRGFGGPFIYLFLQIAIFLAIITWLEGGFPSIRFGPFAKAKAQQKTPFIELTDLTSNESEQLGNDTVLKEASRAESTPSDLLRVLHTSKFFGSNKAVMDITFGLPRSHVMALLGPNGAGKSTLVNMIQGDLAPSLGNIMLCQEDGRSPSSRRHLGVCPQYDAMDLMSTRNHLIFYARVKGIRDVKANVDYLMAKLGLTAHARTQAAKLSGGNKRKLMLAIALMGTPSILVLDEPTSAMDAVAKRQFWKVIQEIAEDRSILLTTHSMEEADALATRTMIMARRILAIGTTQSLRQRYSNKYFVALVLASAPNSSQAEMDRVRDWLRSAAPEAQYEREILGGQVRFTFPVEGRDGSGQLPIARLIEALEQDKDRLGIEHYTISGPTLEDVFLSVVRANNVQEESSTMEKRAPFGLDMGKFSISRKRKNWSRLPV</sequence>
<evidence type="ECO:0000256" key="1">
    <source>
        <dbReference type="ARBA" id="ARBA00004141"/>
    </source>
</evidence>
<evidence type="ECO:0000256" key="2">
    <source>
        <dbReference type="ARBA" id="ARBA00008869"/>
    </source>
</evidence>
<dbReference type="CDD" id="cd03263">
    <property type="entry name" value="ABC_subfamily_A"/>
    <property type="match status" value="2"/>
</dbReference>
<evidence type="ECO:0000256" key="5">
    <source>
        <dbReference type="ARBA" id="ARBA00022737"/>
    </source>
</evidence>
<feature type="transmembrane region" description="Helical" evidence="10">
    <location>
        <begin position="306"/>
        <end position="329"/>
    </location>
</feature>
<dbReference type="PROSITE" id="PS50893">
    <property type="entry name" value="ABC_TRANSPORTER_2"/>
    <property type="match status" value="2"/>
</dbReference>
<feature type="transmembrane region" description="Helical" evidence="10">
    <location>
        <begin position="1028"/>
        <end position="1049"/>
    </location>
</feature>
<evidence type="ECO:0000256" key="3">
    <source>
        <dbReference type="ARBA" id="ARBA00022448"/>
    </source>
</evidence>
<feature type="transmembrane region" description="Helical" evidence="10">
    <location>
        <begin position="272"/>
        <end position="294"/>
    </location>
</feature>
<evidence type="ECO:0000256" key="10">
    <source>
        <dbReference type="SAM" id="Phobius"/>
    </source>
</evidence>
<keyword evidence="13" id="KW-1185">Reference proteome</keyword>
<dbReference type="Pfam" id="PF12698">
    <property type="entry name" value="ABC2_membrane_3"/>
    <property type="match status" value="1"/>
</dbReference>
<feature type="transmembrane region" description="Helical" evidence="10">
    <location>
        <begin position="806"/>
        <end position="824"/>
    </location>
</feature>
<dbReference type="Pfam" id="PF00005">
    <property type="entry name" value="ABC_tran"/>
    <property type="match status" value="2"/>
</dbReference>
<evidence type="ECO:0000259" key="11">
    <source>
        <dbReference type="PROSITE" id="PS50893"/>
    </source>
</evidence>
<feature type="transmembrane region" description="Helical" evidence="10">
    <location>
        <begin position="227"/>
        <end position="244"/>
    </location>
</feature>
<dbReference type="STRING" id="1081109.A0A168CIE5"/>
<comment type="caution">
    <text evidence="12">The sequence shown here is derived from an EMBL/GenBank/DDBJ whole genome shotgun (WGS) entry which is preliminary data.</text>
</comment>
<dbReference type="GO" id="GO:0005319">
    <property type="term" value="F:lipid transporter activity"/>
    <property type="evidence" value="ECO:0007669"/>
    <property type="project" value="TreeGrafter"/>
</dbReference>
<keyword evidence="6" id="KW-0547">Nucleotide-binding</keyword>
<dbReference type="PROSITE" id="PS00211">
    <property type="entry name" value="ABC_TRANSPORTER_1"/>
    <property type="match status" value="2"/>
</dbReference>
<dbReference type="SUPFAM" id="SSF52540">
    <property type="entry name" value="P-loop containing nucleoside triphosphate hydrolases"/>
    <property type="match status" value="2"/>
</dbReference>
<dbReference type="PANTHER" id="PTHR19229:SF36">
    <property type="entry name" value="ATP-BINDING CASSETTE SUB-FAMILY A MEMBER 2"/>
    <property type="match status" value="1"/>
</dbReference>
<evidence type="ECO:0000313" key="12">
    <source>
        <dbReference type="EMBL" id="KZZ96639.1"/>
    </source>
</evidence>
<feature type="domain" description="ABC transporter" evidence="11">
    <location>
        <begin position="1241"/>
        <end position="1465"/>
    </location>
</feature>
<feature type="transmembrane region" description="Helical" evidence="10">
    <location>
        <begin position="1061"/>
        <end position="1079"/>
    </location>
</feature>
<dbReference type="InterPro" id="IPR013525">
    <property type="entry name" value="ABC2_TM"/>
</dbReference>
<keyword evidence="8 10" id="KW-1133">Transmembrane helix</keyword>
<protein>
    <submittedName>
        <fullName evidence="12">ABC transporter</fullName>
    </submittedName>
</protein>
<dbReference type="InterPro" id="IPR003593">
    <property type="entry name" value="AAA+_ATPase"/>
</dbReference>
<keyword evidence="7" id="KW-0067">ATP-binding</keyword>
<gene>
    <name evidence="12" type="ORF">AAL_03868</name>
</gene>
<organism evidence="12 13">
    <name type="scientific">Moelleriella libera RCEF 2490</name>
    <dbReference type="NCBI Taxonomy" id="1081109"/>
    <lineage>
        <taxon>Eukaryota</taxon>
        <taxon>Fungi</taxon>
        <taxon>Dikarya</taxon>
        <taxon>Ascomycota</taxon>
        <taxon>Pezizomycotina</taxon>
        <taxon>Sordariomycetes</taxon>
        <taxon>Hypocreomycetidae</taxon>
        <taxon>Hypocreales</taxon>
        <taxon>Clavicipitaceae</taxon>
        <taxon>Moelleriella</taxon>
    </lineage>
</organism>
<dbReference type="Gene3D" id="3.40.50.300">
    <property type="entry name" value="P-loop containing nucleotide triphosphate hydrolases"/>
    <property type="match status" value="2"/>
</dbReference>
<keyword evidence="5" id="KW-0677">Repeat</keyword>
<feature type="transmembrane region" description="Helical" evidence="10">
    <location>
        <begin position="1163"/>
        <end position="1184"/>
    </location>
</feature>
<evidence type="ECO:0000256" key="8">
    <source>
        <dbReference type="ARBA" id="ARBA00022989"/>
    </source>
</evidence>
<evidence type="ECO:0000313" key="13">
    <source>
        <dbReference type="Proteomes" id="UP000078544"/>
    </source>
</evidence>
<name>A0A168CIE5_9HYPO</name>
<feature type="transmembrane region" description="Helical" evidence="10">
    <location>
        <begin position="984"/>
        <end position="1007"/>
    </location>
</feature>
<dbReference type="OrthoDB" id="8061355at2759"/>
<feature type="transmembrane region" description="Helical" evidence="10">
    <location>
        <begin position="1091"/>
        <end position="1111"/>
    </location>
</feature>
<evidence type="ECO:0000256" key="7">
    <source>
        <dbReference type="ARBA" id="ARBA00022840"/>
    </source>
</evidence>
<feature type="domain" description="ABC transporter" evidence="11">
    <location>
        <begin position="464"/>
        <end position="700"/>
    </location>
</feature>
<evidence type="ECO:0000256" key="4">
    <source>
        <dbReference type="ARBA" id="ARBA00022692"/>
    </source>
</evidence>
<dbReference type="InterPro" id="IPR017871">
    <property type="entry name" value="ABC_transporter-like_CS"/>
</dbReference>
<dbReference type="SMART" id="SM00382">
    <property type="entry name" value="AAA"/>
    <property type="match status" value="2"/>
</dbReference>
<comment type="subcellular location">
    <subcellularLocation>
        <location evidence="1">Membrane</location>
        <topology evidence="1">Multi-pass membrane protein</topology>
    </subcellularLocation>
</comment>
<dbReference type="GO" id="GO:0016020">
    <property type="term" value="C:membrane"/>
    <property type="evidence" value="ECO:0007669"/>
    <property type="project" value="UniProtKB-SubCell"/>
</dbReference>
<dbReference type="GO" id="GO:0140359">
    <property type="term" value="F:ABC-type transporter activity"/>
    <property type="evidence" value="ECO:0007669"/>
    <property type="project" value="InterPro"/>
</dbReference>
<comment type="similarity">
    <text evidence="2">Belongs to the ABC transporter superfamily. ABCA family.</text>
</comment>
<dbReference type="InterPro" id="IPR026082">
    <property type="entry name" value="ABCA"/>
</dbReference>
<keyword evidence="9 10" id="KW-0472">Membrane</keyword>
<proteinExistence type="inferred from homology"/>
<dbReference type="GO" id="GO:0016887">
    <property type="term" value="F:ATP hydrolysis activity"/>
    <property type="evidence" value="ECO:0007669"/>
    <property type="project" value="InterPro"/>
</dbReference>
<feature type="transmembrane region" description="Helical" evidence="10">
    <location>
        <begin position="1117"/>
        <end position="1142"/>
    </location>
</feature>
<keyword evidence="3" id="KW-0813">Transport</keyword>
<evidence type="ECO:0000256" key="6">
    <source>
        <dbReference type="ARBA" id="ARBA00022741"/>
    </source>
</evidence>
<reference evidence="12 13" key="1">
    <citation type="journal article" date="2016" name="Genome Biol. Evol.">
        <title>Divergent and convergent evolution of fungal pathogenicity.</title>
        <authorList>
            <person name="Shang Y."/>
            <person name="Xiao G."/>
            <person name="Zheng P."/>
            <person name="Cen K."/>
            <person name="Zhan S."/>
            <person name="Wang C."/>
        </authorList>
    </citation>
    <scope>NUCLEOTIDE SEQUENCE [LARGE SCALE GENOMIC DNA]</scope>
    <source>
        <strain evidence="12 13">RCEF 2490</strain>
    </source>
</reference>
<dbReference type="GO" id="GO:0005524">
    <property type="term" value="F:ATP binding"/>
    <property type="evidence" value="ECO:0007669"/>
    <property type="project" value="UniProtKB-KW"/>
</dbReference>
<dbReference type="InterPro" id="IPR027417">
    <property type="entry name" value="P-loop_NTPase"/>
</dbReference>
<feature type="transmembrane region" description="Helical" evidence="10">
    <location>
        <begin position="25"/>
        <end position="45"/>
    </location>
</feature>
<feature type="transmembrane region" description="Helical" evidence="10">
    <location>
        <begin position="335"/>
        <end position="352"/>
    </location>
</feature>
<dbReference type="Proteomes" id="UP000078544">
    <property type="component" value="Unassembled WGS sequence"/>
</dbReference>
<feature type="transmembrane region" description="Helical" evidence="10">
    <location>
        <begin position="419"/>
        <end position="441"/>
    </location>
</feature>
<evidence type="ECO:0000256" key="9">
    <source>
        <dbReference type="ARBA" id="ARBA00023136"/>
    </source>
</evidence>
<dbReference type="EMBL" id="AZGY01000007">
    <property type="protein sequence ID" value="KZZ96639.1"/>
    <property type="molecule type" value="Genomic_DNA"/>
</dbReference>
<dbReference type="InterPro" id="IPR003439">
    <property type="entry name" value="ABC_transporter-like_ATP-bd"/>
</dbReference>
<keyword evidence="4 10" id="KW-0812">Transmembrane</keyword>